<evidence type="ECO:0000313" key="3">
    <source>
        <dbReference type="EMBL" id="AFZ28165.1"/>
    </source>
</evidence>
<dbReference type="Pfam" id="PF07698">
    <property type="entry name" value="7TM-7TMR_HD"/>
    <property type="match status" value="1"/>
</dbReference>
<evidence type="ECO:0000256" key="1">
    <source>
        <dbReference type="SAM" id="Phobius"/>
    </source>
</evidence>
<feature type="transmembrane region" description="Helical" evidence="1">
    <location>
        <begin position="584"/>
        <end position="608"/>
    </location>
</feature>
<dbReference type="Pfam" id="PF01966">
    <property type="entry name" value="HD"/>
    <property type="match status" value="1"/>
</dbReference>
<dbReference type="STRING" id="56107.Cylst_6199"/>
<reference evidence="3 4" key="1">
    <citation type="submission" date="2012-06" db="EMBL/GenBank/DDBJ databases">
        <title>Finished chromosome of genome of Cylindrospermum stagnale PCC 7417.</title>
        <authorList>
            <consortium name="US DOE Joint Genome Institute"/>
            <person name="Gugger M."/>
            <person name="Coursin T."/>
            <person name="Rippka R."/>
            <person name="Tandeau De Marsac N."/>
            <person name="Huntemann M."/>
            <person name="Wei C.-L."/>
            <person name="Han J."/>
            <person name="Detter J.C."/>
            <person name="Han C."/>
            <person name="Tapia R."/>
            <person name="Chen A."/>
            <person name="Kyrpides N."/>
            <person name="Mavromatis K."/>
            <person name="Markowitz V."/>
            <person name="Szeto E."/>
            <person name="Ivanova N."/>
            <person name="Pagani I."/>
            <person name="Pati A."/>
            <person name="Goodwin L."/>
            <person name="Nordberg H.P."/>
            <person name="Cantor M.N."/>
            <person name="Hua S.X."/>
            <person name="Woyke T."/>
            <person name="Kerfeld C.A."/>
        </authorList>
    </citation>
    <scope>NUCLEOTIDE SEQUENCE [LARGE SCALE GENOMIC DNA]</scope>
    <source>
        <strain evidence="3 4">PCC 7417</strain>
    </source>
</reference>
<dbReference type="Proteomes" id="UP000010475">
    <property type="component" value="Chromosome"/>
</dbReference>
<dbReference type="InterPro" id="IPR011624">
    <property type="entry name" value="Metal-dep_PHydrolase_7TM_extra"/>
</dbReference>
<sequence>MKTQQFLQSLTQQLRQWRRWYKVLWRNGKLFGSSPSSKTRREKRTRAVLKNIVLYLSTNSGTGGQRKPRQASRSVNSNSGINAIVFGWMHEQRSSVILVLAVASLTGVIGHKLYNQPQLQVGTLAPQTFTAPYTDRIEDQKQTAVQRKAVSQSSIPVLMIDAETNELIEQKLRQLLNDGNEIRAVAGSFPFFDTLVLSISTQRYLRACSNSEWQQLQVAIEKKQKLGFSRPLLRNRESQENSSQSALSTQNNGFTQTVAELEAYRITTSEQNLSSLITQISQARKGYAQAIAKFVKLETLKPETIYESTDFLDLSDEDWGRTRTGIQQSAERILTQGIPYGLPPNILDDAVSLQVQMLVPSDAEPLAVKLLLAVLQPNLKQDQEQTKQRAQQAAAEVPAVFMEVRLGEVIVNKGETITVWKFEVLEHYRLIRRQVNWQGLVGLASFVTTTVGIFVWVERRTKCHLRQRDRLLVLLLTLSTPGVLALGLPYTTWSALGLLLGSFYGPTLSLTVVGLLLLMLPISLEIGKIWLVAGAAGGILSSCVAQRLRSREELALLGVAIALTQGGIYLLLKMFIGEAFGSAWYIVLQEAVFFALSGLAWSVVALGLSPYLEKLFDLVTPIRLAELANPNRSLLKRLATETPGTFQHTLFVATLAEAAAKQLGCNVELVRAGTLYHDIGKMHDPLGFIENQMGGPNKHETEINDPWKSAAIIKKHVSEGLVMARKHSLPKAIQAFIPEHQGTMAISYFYHQAQQMAKEDPSLKVDKADFSYDGPIPQSRETGIVMLADSCEAALRSLKDATGEQALTMVNNILRARWQDDQLVDSGITRDEMSKIAQIFVEVWQQFHHKRIAYPKLTASK</sequence>
<dbReference type="InterPro" id="IPR006674">
    <property type="entry name" value="HD_domain"/>
</dbReference>
<dbReference type="eggNOG" id="COG1480">
    <property type="taxonomic scope" value="Bacteria"/>
</dbReference>
<organism evidence="3 4">
    <name type="scientific">Cylindrospermum stagnale PCC 7417</name>
    <dbReference type="NCBI Taxonomy" id="56107"/>
    <lineage>
        <taxon>Bacteria</taxon>
        <taxon>Bacillati</taxon>
        <taxon>Cyanobacteriota</taxon>
        <taxon>Cyanophyceae</taxon>
        <taxon>Nostocales</taxon>
        <taxon>Nostocaceae</taxon>
        <taxon>Cylindrospermum</taxon>
    </lineage>
</organism>
<dbReference type="CDD" id="cd00077">
    <property type="entry name" value="HDc"/>
    <property type="match status" value="1"/>
</dbReference>
<feature type="domain" description="HD/PDEase" evidence="2">
    <location>
        <begin position="641"/>
        <end position="803"/>
    </location>
</feature>
<keyword evidence="4" id="KW-1185">Reference proteome</keyword>
<dbReference type="EMBL" id="CP003642">
    <property type="protein sequence ID" value="AFZ28165.1"/>
    <property type="molecule type" value="Genomic_DNA"/>
</dbReference>
<keyword evidence="1" id="KW-0472">Membrane</keyword>
<dbReference type="Pfam" id="PF07697">
    <property type="entry name" value="7TMR-HDED"/>
    <property type="match status" value="1"/>
</dbReference>
<keyword evidence="1" id="KW-1133">Transmembrane helix</keyword>
<dbReference type="InterPro" id="IPR006675">
    <property type="entry name" value="HDIG_dom"/>
</dbReference>
<dbReference type="SUPFAM" id="SSF109604">
    <property type="entry name" value="HD-domain/PDEase-like"/>
    <property type="match status" value="1"/>
</dbReference>
<dbReference type="OrthoDB" id="9806952at2"/>
<dbReference type="SMART" id="SM00471">
    <property type="entry name" value="HDc"/>
    <property type="match status" value="1"/>
</dbReference>
<dbReference type="AlphaFoldDB" id="K9X676"/>
<protein>
    <submittedName>
        <fullName evidence="3">Putative domain HDIG-containing protein</fullName>
    </submittedName>
</protein>
<dbReference type="PANTHER" id="PTHR36442:SF1">
    <property type="entry name" value="CYCLIC-DI-AMP PHOSPHODIESTERASE PGPH"/>
    <property type="match status" value="1"/>
</dbReference>
<dbReference type="InterPro" id="IPR011621">
    <property type="entry name" value="Metal-dep_PHydrolase_7TM_intra"/>
</dbReference>
<proteinExistence type="predicted"/>
<keyword evidence="1" id="KW-0812">Transmembrane</keyword>
<dbReference type="InterPro" id="IPR052722">
    <property type="entry name" value="PgpH_phosphodiesterase"/>
</dbReference>
<dbReference type="RefSeq" id="WP_015211397.1">
    <property type="nucleotide sequence ID" value="NC_019757.1"/>
</dbReference>
<feature type="transmembrane region" description="Helical" evidence="1">
    <location>
        <begin position="437"/>
        <end position="457"/>
    </location>
</feature>
<feature type="transmembrane region" description="Helical" evidence="1">
    <location>
        <begin position="554"/>
        <end position="572"/>
    </location>
</feature>
<dbReference type="InterPro" id="IPR003607">
    <property type="entry name" value="HD/PDEase_dom"/>
</dbReference>
<evidence type="ECO:0000259" key="2">
    <source>
        <dbReference type="SMART" id="SM00471"/>
    </source>
</evidence>
<dbReference type="PANTHER" id="PTHR36442">
    <property type="entry name" value="CYCLIC-DI-AMP PHOSPHODIESTERASE PGPH"/>
    <property type="match status" value="1"/>
</dbReference>
<dbReference type="NCBIfam" id="TIGR00277">
    <property type="entry name" value="HDIG"/>
    <property type="match status" value="1"/>
</dbReference>
<accession>K9X676</accession>
<gene>
    <name evidence="3" type="ORF">Cylst_6199</name>
</gene>
<dbReference type="PATRIC" id="fig|56107.3.peg.6813"/>
<evidence type="ECO:0000313" key="4">
    <source>
        <dbReference type="Proteomes" id="UP000010475"/>
    </source>
</evidence>
<feature type="transmembrane region" description="Helical" evidence="1">
    <location>
        <begin position="469"/>
        <end position="491"/>
    </location>
</feature>
<dbReference type="KEGG" id="csg:Cylst_6199"/>
<dbReference type="Gene3D" id="1.10.3210.10">
    <property type="entry name" value="Hypothetical protein af1432"/>
    <property type="match status" value="1"/>
</dbReference>
<name>K9X676_9NOST</name>
<dbReference type="HOGENOM" id="CLU_015767_1_2_3"/>